<feature type="coiled-coil region" evidence="4">
    <location>
        <begin position="531"/>
        <end position="558"/>
    </location>
</feature>
<name>A0A1J1GYE2_PLAGA</name>
<dbReference type="GO" id="GO:0005634">
    <property type="term" value="C:nucleus"/>
    <property type="evidence" value="ECO:0007669"/>
    <property type="project" value="UniProtKB-SubCell"/>
</dbReference>
<proteinExistence type="predicted"/>
<dbReference type="GeneID" id="39733439"/>
<dbReference type="OMA" id="NKDKHCN"/>
<sequence length="582" mass="70154">MNITKNEEISLNKGKIINMEMILGDIFDELIYDFKKKFIEKIFPLIDKIKNDAFIMKVNENRNKINIIQEHEKNKKECKLYNESILDVYLKSFTDDNKKKLLEKLQKEKNEEDINKIYRKINYENDLNGRVEFLNSLESESSNVSTQEKEIKKKGSFKTKNELNSKLDKEINNKSEESMENINYSSSTSDYKHKHKNINLNESIIQPINSNKLNNIENLNTFSQNNKKNKKNYSNIKNEYNVKNMNSERFFDENENYFHYHNDRINLNYHKTSPDKIIKNNEVKMENNYKDEQIEKLKTIFNSKSFLGNRNNKINLNEKYEELDKICEEKAEDSNSKLSSNKLENYNMKNYLDDELKEKKDLNNCNEHELFCSKNGMQNKKINESKKCEHLFFEVIRGKRRKNLKGFECEDCKLFYNELYLENPKSEILKKDRRKDEFLLNGEKKMKIEVHNDTLKEISIKNSNKKRELEEEIYNHSMNNNEKKINKNNDTLNKKYNNNIPHKNDETYYNYTSNDSFDSYKYNDNYSNGRNKNYNLIKERIKKESNRKEKEKKKMVQSFSRHRYHSKVNDSPQNFWEFDFFK</sequence>
<reference evidence="6" key="1">
    <citation type="submission" date="2015-04" db="EMBL/GenBank/DDBJ databases">
        <authorList>
            <consortium name="Pathogen Informatics"/>
        </authorList>
    </citation>
    <scope>NUCLEOTIDE SEQUENCE [LARGE SCALE GENOMIC DNA]</scope>
    <source>
        <strain evidence="6">8A</strain>
    </source>
</reference>
<feature type="domain" description="DNA endonuclease activator Ctp1 C-terminal" evidence="5">
    <location>
        <begin position="495"/>
        <end position="580"/>
    </location>
</feature>
<evidence type="ECO:0000256" key="1">
    <source>
        <dbReference type="ARBA" id="ARBA00004123"/>
    </source>
</evidence>
<comment type="caution">
    <text evidence="6">The sequence shown here is derived from an EMBL/GenBank/DDBJ whole genome shotgun (WGS) entry which is preliminary data.</text>
</comment>
<dbReference type="OrthoDB" id="378458at2759"/>
<evidence type="ECO:0000256" key="2">
    <source>
        <dbReference type="ARBA" id="ARBA00022763"/>
    </source>
</evidence>
<dbReference type="Proteomes" id="UP000220797">
    <property type="component" value="Unassembled WGS sequence"/>
</dbReference>
<dbReference type="AlphaFoldDB" id="A0A1J1GYE2"/>
<keyword evidence="4" id="KW-0175">Coiled coil</keyword>
<evidence type="ECO:0000256" key="3">
    <source>
        <dbReference type="ARBA" id="ARBA00023242"/>
    </source>
</evidence>
<evidence type="ECO:0000313" key="6">
    <source>
        <dbReference type="EMBL" id="CRG97327.1"/>
    </source>
</evidence>
<accession>A0A1J1GYE2</accession>
<evidence type="ECO:0000259" key="5">
    <source>
        <dbReference type="Pfam" id="PF08573"/>
    </source>
</evidence>
<keyword evidence="7" id="KW-1185">Reference proteome</keyword>
<protein>
    <recommendedName>
        <fullName evidence="5">DNA endonuclease activator Ctp1 C-terminal domain-containing protein</fullName>
    </recommendedName>
</protein>
<keyword evidence="2" id="KW-0227">DNA damage</keyword>
<keyword evidence="3" id="KW-0539">Nucleus</keyword>
<evidence type="ECO:0000313" key="7">
    <source>
        <dbReference type="Proteomes" id="UP000220797"/>
    </source>
</evidence>
<dbReference type="GO" id="GO:0006281">
    <property type="term" value="P:DNA repair"/>
    <property type="evidence" value="ECO:0007669"/>
    <property type="project" value="InterPro"/>
</dbReference>
<evidence type="ECO:0000256" key="4">
    <source>
        <dbReference type="SAM" id="Coils"/>
    </source>
</evidence>
<dbReference type="RefSeq" id="XP_028530129.1">
    <property type="nucleotide sequence ID" value="XM_028673703.1"/>
</dbReference>
<dbReference type="EMBL" id="CVMV01000096">
    <property type="protein sequence ID" value="CRG97327.1"/>
    <property type="molecule type" value="Genomic_DNA"/>
</dbReference>
<dbReference type="InterPro" id="IPR013882">
    <property type="entry name" value="Ctp1_C"/>
</dbReference>
<dbReference type="Pfam" id="PF08573">
    <property type="entry name" value="SAE2"/>
    <property type="match status" value="1"/>
</dbReference>
<comment type="subcellular location">
    <subcellularLocation>
        <location evidence="1">Nucleus</location>
    </subcellularLocation>
</comment>
<dbReference type="VEuPathDB" id="PlasmoDB:PGAL8A_00490600"/>
<organism evidence="6 7">
    <name type="scientific">Plasmodium gallinaceum</name>
    <dbReference type="NCBI Taxonomy" id="5849"/>
    <lineage>
        <taxon>Eukaryota</taxon>
        <taxon>Sar</taxon>
        <taxon>Alveolata</taxon>
        <taxon>Apicomplexa</taxon>
        <taxon>Aconoidasida</taxon>
        <taxon>Haemosporida</taxon>
        <taxon>Plasmodiidae</taxon>
        <taxon>Plasmodium</taxon>
        <taxon>Plasmodium (Haemamoeba)</taxon>
    </lineage>
</organism>
<gene>
    <name evidence="6" type="ORF">PGAL8A_00490600</name>
</gene>